<dbReference type="EMBL" id="JADDIV010000003">
    <property type="protein sequence ID" value="MBE7367993.1"/>
    <property type="molecule type" value="Genomic_DNA"/>
</dbReference>
<feature type="domain" description="YdhG-like" evidence="1">
    <location>
        <begin position="24"/>
        <end position="130"/>
    </location>
</feature>
<dbReference type="InterPro" id="IPR014922">
    <property type="entry name" value="YdhG-like"/>
</dbReference>
<dbReference type="Proteomes" id="UP000806285">
    <property type="component" value="Unassembled WGS sequence"/>
</dbReference>
<gene>
    <name evidence="2" type="ORF">IM787_10475</name>
</gene>
<accession>A0ABR9S3A1</accession>
<reference evidence="2 3" key="1">
    <citation type="submission" date="2020-10" db="EMBL/GenBank/DDBJ databases">
        <title>Ramlibacter sp. HM2 16S ribosomal RNA gene Genome sequencing and assembly.</title>
        <authorList>
            <person name="Kang M."/>
        </authorList>
    </citation>
    <scope>NUCLEOTIDE SEQUENCE [LARGE SCALE GENOMIC DNA]</scope>
    <source>
        <strain evidence="2 3">HM2</strain>
    </source>
</reference>
<keyword evidence="3" id="KW-1185">Reference proteome</keyword>
<name>A0ABR9S3A1_9BURK</name>
<proteinExistence type="predicted"/>
<sequence>MGEVTPFRNAAVERVFAQYPDAVRAEMLALRELVFRTAAETPEVGALEETLKWGEPAYVTSATRSGSTVRMDWKPRHPRQLALYFNCKTDLVETFRTLFPRDFAFEGNRAIVLPAGKRIPNDSVAFCIAASLTYHLRKKTAAPARA</sequence>
<evidence type="ECO:0000259" key="1">
    <source>
        <dbReference type="Pfam" id="PF08818"/>
    </source>
</evidence>
<organism evidence="2 3">
    <name type="scientific">Ramlibacter pallidus</name>
    <dbReference type="NCBI Taxonomy" id="2780087"/>
    <lineage>
        <taxon>Bacteria</taxon>
        <taxon>Pseudomonadati</taxon>
        <taxon>Pseudomonadota</taxon>
        <taxon>Betaproteobacteria</taxon>
        <taxon>Burkholderiales</taxon>
        <taxon>Comamonadaceae</taxon>
        <taxon>Ramlibacter</taxon>
    </lineage>
</organism>
<protein>
    <submittedName>
        <fullName evidence="2">DUF1801 domain-containing protein</fullName>
    </submittedName>
</protein>
<dbReference type="SUPFAM" id="SSF159888">
    <property type="entry name" value="YdhG-like"/>
    <property type="match status" value="1"/>
</dbReference>
<evidence type="ECO:0000313" key="2">
    <source>
        <dbReference type="EMBL" id="MBE7367993.1"/>
    </source>
</evidence>
<evidence type="ECO:0000313" key="3">
    <source>
        <dbReference type="Proteomes" id="UP000806285"/>
    </source>
</evidence>
<comment type="caution">
    <text evidence="2">The sequence shown here is derived from an EMBL/GenBank/DDBJ whole genome shotgun (WGS) entry which is preliminary data.</text>
</comment>
<dbReference type="Pfam" id="PF08818">
    <property type="entry name" value="DUF1801"/>
    <property type="match status" value="1"/>
</dbReference>